<dbReference type="AlphaFoldDB" id="A0A438XTV0"/>
<protein>
    <submittedName>
        <fullName evidence="2">Uncharacterized protein</fullName>
    </submittedName>
</protein>
<feature type="transmembrane region" description="Helical" evidence="1">
    <location>
        <begin position="6"/>
        <end position="21"/>
    </location>
</feature>
<keyword evidence="1" id="KW-0812">Transmembrane</keyword>
<comment type="caution">
    <text evidence="2">The sequence shown here is derived from an EMBL/GenBank/DDBJ whole genome shotgun (WGS) entry which is preliminary data.</text>
</comment>
<accession>A0A438XTV0</accession>
<dbReference type="EMBL" id="RJGP01000078">
    <property type="protein sequence ID" value="RVZ41389.1"/>
    <property type="molecule type" value="Genomic_DNA"/>
</dbReference>
<evidence type="ECO:0000256" key="1">
    <source>
        <dbReference type="SAM" id="Phobius"/>
    </source>
</evidence>
<gene>
    <name evidence="2" type="ORF">EC518_02835</name>
</gene>
<keyword evidence="1" id="KW-0472">Membrane</keyword>
<keyword evidence="1" id="KW-1133">Transmembrane helix</keyword>
<organism evidence="2 3">
    <name type="scientific">Helicobacter pylori</name>
    <name type="common">Campylobacter pylori</name>
    <dbReference type="NCBI Taxonomy" id="210"/>
    <lineage>
        <taxon>Bacteria</taxon>
        <taxon>Pseudomonadati</taxon>
        <taxon>Campylobacterota</taxon>
        <taxon>Epsilonproteobacteria</taxon>
        <taxon>Campylobacterales</taxon>
        <taxon>Helicobacteraceae</taxon>
        <taxon>Helicobacter</taxon>
    </lineage>
</organism>
<evidence type="ECO:0000313" key="2">
    <source>
        <dbReference type="EMBL" id="RVZ41389.1"/>
    </source>
</evidence>
<name>A0A438XTV0_HELPX</name>
<reference evidence="2 3" key="1">
    <citation type="submission" date="2018-11" db="EMBL/GenBank/DDBJ databases">
        <title>Genetic determinants and prediction of antibiotic resistance phenotypes in Helicobacter pylori.</title>
        <authorList>
            <person name="Wagner K."/>
        </authorList>
    </citation>
    <scope>NUCLEOTIDE SEQUENCE [LARGE SCALE GENOMIC DNA]</scope>
    <source>
        <strain evidence="2 3">ZH70</strain>
    </source>
</reference>
<dbReference type="Proteomes" id="UP000289022">
    <property type="component" value="Unassembled WGS sequence"/>
</dbReference>
<feature type="transmembrane region" description="Helical" evidence="1">
    <location>
        <begin position="41"/>
        <end position="70"/>
    </location>
</feature>
<proteinExistence type="predicted"/>
<evidence type="ECO:0000313" key="3">
    <source>
        <dbReference type="Proteomes" id="UP000289022"/>
    </source>
</evidence>
<sequence>MFATDVVIIFIVLIGVCYILFGKKKNVKKDSKILDAIMNIIFVIIVVCILFPWLPGLLFFIFGLLALHVIPY</sequence>